<proteinExistence type="predicted"/>
<feature type="transmembrane region" description="Helical" evidence="1">
    <location>
        <begin position="45"/>
        <end position="66"/>
    </location>
</feature>
<feature type="transmembrane region" description="Helical" evidence="1">
    <location>
        <begin position="180"/>
        <end position="201"/>
    </location>
</feature>
<keyword evidence="1" id="KW-0472">Membrane</keyword>
<protein>
    <recommendedName>
        <fullName evidence="4">Phosphatase PAP2 family protein</fullName>
    </recommendedName>
</protein>
<comment type="caution">
    <text evidence="2">The sequence shown here is derived from an EMBL/GenBank/DDBJ whole genome shotgun (WGS) entry which is preliminary data.</text>
</comment>
<name>A0ABU8UEL9_9ACTN</name>
<dbReference type="InterPro" id="IPR036938">
    <property type="entry name" value="PAP2/HPO_sf"/>
</dbReference>
<evidence type="ECO:0008006" key="4">
    <source>
        <dbReference type="Google" id="ProtNLM"/>
    </source>
</evidence>
<accession>A0ABU8UEL9</accession>
<dbReference type="EMBL" id="JBBKAM010000004">
    <property type="protein sequence ID" value="MEJ8646352.1"/>
    <property type="molecule type" value="Genomic_DNA"/>
</dbReference>
<dbReference type="SUPFAM" id="SSF48317">
    <property type="entry name" value="Acid phosphatase/Vanadium-dependent haloperoxidase"/>
    <property type="match status" value="1"/>
</dbReference>
<keyword evidence="3" id="KW-1185">Reference proteome</keyword>
<sequence length="202" mass="21656">MTTTITRPHESRNESRAARLITDGLDPKTWIIADTLLIGWHHSRLAGIGWALLGCLFAAVIPLAFITYGIRRGRWADRHVGQRQQRIIVMAFIIASVATGILLLWAFGAPRTMIALIAAMLVTLAALLVVTPAWKISVHAAVSSGSVAMLAMTYGPWVLLAYLLVAVVSWSRVELRDHTLAQVLAGAAVGGAVAAGTFALAR</sequence>
<organism evidence="2 3">
    <name type="scientific">Streptomyces caledonius</name>
    <dbReference type="NCBI Taxonomy" id="3134107"/>
    <lineage>
        <taxon>Bacteria</taxon>
        <taxon>Bacillati</taxon>
        <taxon>Actinomycetota</taxon>
        <taxon>Actinomycetes</taxon>
        <taxon>Kitasatosporales</taxon>
        <taxon>Streptomycetaceae</taxon>
        <taxon>Streptomyces</taxon>
    </lineage>
</organism>
<feature type="transmembrane region" description="Helical" evidence="1">
    <location>
        <begin position="87"/>
        <end position="107"/>
    </location>
</feature>
<keyword evidence="1" id="KW-1133">Transmembrane helix</keyword>
<evidence type="ECO:0000313" key="2">
    <source>
        <dbReference type="EMBL" id="MEJ8646352.1"/>
    </source>
</evidence>
<keyword evidence="1" id="KW-0812">Transmembrane</keyword>
<evidence type="ECO:0000313" key="3">
    <source>
        <dbReference type="Proteomes" id="UP001382904"/>
    </source>
</evidence>
<reference evidence="2 3" key="1">
    <citation type="submission" date="2024-03" db="EMBL/GenBank/DDBJ databases">
        <title>Novel Streptomyces species of biotechnological and ecological value are a feature of Machair soil.</title>
        <authorList>
            <person name="Prole J.R."/>
            <person name="Goodfellow M."/>
            <person name="Allenby N."/>
            <person name="Ward A.C."/>
        </authorList>
    </citation>
    <scope>NUCLEOTIDE SEQUENCE [LARGE SCALE GENOMIC DNA]</scope>
    <source>
        <strain evidence="2 3">MS1.HAVA.3</strain>
    </source>
</reference>
<dbReference type="Proteomes" id="UP001382904">
    <property type="component" value="Unassembled WGS sequence"/>
</dbReference>
<gene>
    <name evidence="2" type="ORF">WKI68_44010</name>
</gene>
<feature type="transmembrane region" description="Helical" evidence="1">
    <location>
        <begin position="113"/>
        <end position="134"/>
    </location>
</feature>
<feature type="transmembrane region" description="Helical" evidence="1">
    <location>
        <begin position="146"/>
        <end position="168"/>
    </location>
</feature>
<evidence type="ECO:0000256" key="1">
    <source>
        <dbReference type="SAM" id="Phobius"/>
    </source>
</evidence>